<reference evidence="1" key="1">
    <citation type="submission" date="2021-01" db="EMBL/GenBank/DDBJ databases">
        <authorList>
            <person name="Corre E."/>
            <person name="Pelletier E."/>
            <person name="Niang G."/>
            <person name="Scheremetjew M."/>
            <person name="Finn R."/>
            <person name="Kale V."/>
            <person name="Holt S."/>
            <person name="Cochrane G."/>
            <person name="Meng A."/>
            <person name="Brown T."/>
            <person name="Cohen L."/>
        </authorList>
    </citation>
    <scope>NUCLEOTIDE SEQUENCE</scope>
    <source>
        <strain evidence="1">GSO104</strain>
    </source>
</reference>
<proteinExistence type="predicted"/>
<evidence type="ECO:0008006" key="2">
    <source>
        <dbReference type="Google" id="ProtNLM"/>
    </source>
</evidence>
<accession>A0A7S4UVZ1</accession>
<dbReference type="AlphaFoldDB" id="A0A7S4UVZ1"/>
<organism evidence="1">
    <name type="scientific">Ditylum brightwellii</name>
    <dbReference type="NCBI Taxonomy" id="49249"/>
    <lineage>
        <taxon>Eukaryota</taxon>
        <taxon>Sar</taxon>
        <taxon>Stramenopiles</taxon>
        <taxon>Ochrophyta</taxon>
        <taxon>Bacillariophyta</taxon>
        <taxon>Mediophyceae</taxon>
        <taxon>Lithodesmiophycidae</taxon>
        <taxon>Lithodesmiales</taxon>
        <taxon>Lithodesmiaceae</taxon>
        <taxon>Ditylum</taxon>
    </lineage>
</organism>
<protein>
    <recommendedName>
        <fullName evidence="2">Sulfotransferase domain-containing protein</fullName>
    </recommendedName>
</protein>
<evidence type="ECO:0000313" key="1">
    <source>
        <dbReference type="EMBL" id="CAE4592891.1"/>
    </source>
</evidence>
<gene>
    <name evidence="1" type="ORF">DBRI00130_LOCUS7409</name>
</gene>
<dbReference type="EMBL" id="HBNS01009190">
    <property type="protein sequence ID" value="CAE4592891.1"/>
    <property type="molecule type" value="Transcribed_RNA"/>
</dbReference>
<name>A0A7S4UVZ1_9STRA</name>
<sequence>MEKINPFEIELSHQYSRPRWRDDDNIIFEEDDFSYASSGSSGGGDFESESLHLLDVDVEEEEEEDGRVGKIWANPIRLLCMSMIASVCFAIAYLLSTDGNNTSSAASLDGNGGNAANQRIVILGERNSGVPWMLQQLARCYPTTEVTNILQRSGEWFQDETLYQYQQQRTLVIALFLNPYDWVNAMRLNPINMPSHTNITSWKTFVKTPWTDTEGRPESDALLTDQKSHQCQFNFSFNQVIPCTTSVSYNSNYPVYELIHGNFTPAGEPYSNIVQLRRDKILNFLNVQNWKQTNNSDKRIGLIEVRYEDLTKISDDDNAKPGLFDVFAQIEQRTGIKSKCDIDSSFSEKDTNNDIDSFIAPAPIASSGTLDPKYVSWMRRHVEWEVEARVGYEPTKLNENL</sequence>